<keyword evidence="1" id="KW-1133">Transmembrane helix</keyword>
<keyword evidence="1" id="KW-0812">Transmembrane</keyword>
<keyword evidence="1" id="KW-0472">Membrane</keyword>
<evidence type="ECO:0000256" key="1">
    <source>
        <dbReference type="SAM" id="Phobius"/>
    </source>
</evidence>
<dbReference type="EMBL" id="PKSL01000102">
    <property type="protein sequence ID" value="POW05148.1"/>
    <property type="molecule type" value="Genomic_DNA"/>
</dbReference>
<accession>A0A2S4V6L7</accession>
<gene>
    <name evidence="2" type="ORF">PSTT_09879</name>
</gene>
<organism evidence="2 3">
    <name type="scientific">Puccinia striiformis</name>
    <dbReference type="NCBI Taxonomy" id="27350"/>
    <lineage>
        <taxon>Eukaryota</taxon>
        <taxon>Fungi</taxon>
        <taxon>Dikarya</taxon>
        <taxon>Basidiomycota</taxon>
        <taxon>Pucciniomycotina</taxon>
        <taxon>Pucciniomycetes</taxon>
        <taxon>Pucciniales</taxon>
        <taxon>Pucciniaceae</taxon>
        <taxon>Puccinia</taxon>
    </lineage>
</organism>
<evidence type="ECO:0000313" key="2">
    <source>
        <dbReference type="EMBL" id="POW05148.1"/>
    </source>
</evidence>
<proteinExistence type="predicted"/>
<feature type="transmembrane region" description="Helical" evidence="1">
    <location>
        <begin position="132"/>
        <end position="160"/>
    </location>
</feature>
<reference evidence="2" key="1">
    <citation type="submission" date="2017-12" db="EMBL/GenBank/DDBJ databases">
        <title>Gene loss provides genomic basis for host adaptation in cereal stripe rust fungi.</title>
        <authorList>
            <person name="Xia C."/>
        </authorList>
    </citation>
    <scope>NUCLEOTIDE SEQUENCE [LARGE SCALE GENOMIC DNA]</scope>
    <source>
        <strain evidence="2">93-210</strain>
    </source>
</reference>
<comment type="caution">
    <text evidence="2">The sequence shown here is derived from an EMBL/GenBank/DDBJ whole genome shotgun (WGS) entry which is preliminary data.</text>
</comment>
<keyword evidence="3" id="KW-1185">Reference proteome</keyword>
<dbReference type="Proteomes" id="UP000239156">
    <property type="component" value="Unassembled WGS sequence"/>
</dbReference>
<evidence type="ECO:0000313" key="3">
    <source>
        <dbReference type="Proteomes" id="UP000239156"/>
    </source>
</evidence>
<dbReference type="VEuPathDB" id="FungiDB:PSTT_09879"/>
<feature type="transmembrane region" description="Helical" evidence="1">
    <location>
        <begin position="100"/>
        <end position="120"/>
    </location>
</feature>
<feature type="transmembrane region" description="Helical" evidence="1">
    <location>
        <begin position="172"/>
        <end position="191"/>
    </location>
</feature>
<dbReference type="AlphaFoldDB" id="A0A2S4V6L7"/>
<dbReference type="VEuPathDB" id="FungiDB:PSHT_04849"/>
<protein>
    <submittedName>
        <fullName evidence="2">Uncharacterized protein</fullName>
    </submittedName>
</protein>
<feature type="transmembrane region" description="Helical" evidence="1">
    <location>
        <begin position="262"/>
        <end position="282"/>
    </location>
</feature>
<name>A0A2S4V6L7_9BASI</name>
<feature type="transmembrane region" description="Helical" evidence="1">
    <location>
        <begin position="218"/>
        <end position="242"/>
    </location>
</feature>
<sequence length="319" mass="36030">MRKIRTIMVISAARLSKFWSQEDHTSKKISYIDNLLVFAPTARWPFQFIPQGSFPPDRNNCSPPPYQSTQASLRIKSSGLSQVTHWMQLPNVVVFEDGKVSFFVGTILMTAILGANLGLFIRYWQCHKYHPLLLNISVSALVVVATAYVSMSQYAMWIWFIDPLNVESGYALWPYAISPLLSGALIWSVSATTSRSLATMSNNILGCSNNPGSSRFRVITVLLICLTFAQLVLCACRTMEILGIRADSFTSTRTSGPYVFPIWLTFVSLANSILNMLLFQVLNRLKFRFEMSTNLWEFFLDITKRYDATLGSQELLLAQ</sequence>